<evidence type="ECO:0000256" key="2">
    <source>
        <dbReference type="ARBA" id="ARBA00004141"/>
    </source>
</evidence>
<dbReference type="GO" id="GO:0005743">
    <property type="term" value="C:mitochondrial inner membrane"/>
    <property type="evidence" value="ECO:0007669"/>
    <property type="project" value="TreeGrafter"/>
</dbReference>
<feature type="transmembrane region" description="Helical" evidence="12">
    <location>
        <begin position="105"/>
        <end position="123"/>
    </location>
</feature>
<reference evidence="13 14" key="1">
    <citation type="journal article" date="2015" name="Genome Biol. Evol.">
        <title>Phylogenomic analyses indicate that early fungi evolved digesting cell walls of algal ancestors of land plants.</title>
        <authorList>
            <person name="Chang Y."/>
            <person name="Wang S."/>
            <person name="Sekimoto S."/>
            <person name="Aerts A.L."/>
            <person name="Choi C."/>
            <person name="Clum A."/>
            <person name="LaButti K.M."/>
            <person name="Lindquist E.A."/>
            <person name="Yee Ngan C."/>
            <person name="Ohm R.A."/>
            <person name="Salamov A.A."/>
            <person name="Grigoriev I.V."/>
            <person name="Spatafora J.W."/>
            <person name="Berbee M.L."/>
        </authorList>
    </citation>
    <scope>NUCLEOTIDE SEQUENCE [LARGE SCALE GENOMIC DNA]</scope>
    <source>
        <strain evidence="13 14">NRRL 28638</strain>
    </source>
</reference>
<keyword evidence="7" id="KW-0408">Iron</keyword>
<dbReference type="Pfam" id="PF02628">
    <property type="entry name" value="COX15-CtaA"/>
    <property type="match status" value="1"/>
</dbReference>
<keyword evidence="9 12" id="KW-0472">Membrane</keyword>
<evidence type="ECO:0000256" key="6">
    <source>
        <dbReference type="ARBA" id="ARBA00023002"/>
    </source>
</evidence>
<comment type="cofactor">
    <cofactor evidence="1">
        <name>heme b</name>
        <dbReference type="ChEBI" id="CHEBI:60344"/>
    </cofactor>
</comment>
<keyword evidence="14" id="KW-1185">Reference proteome</keyword>
<dbReference type="GO" id="GO:0120547">
    <property type="term" value="F:heme A synthase activity"/>
    <property type="evidence" value="ECO:0007669"/>
    <property type="project" value="UniProtKB-EC"/>
</dbReference>
<comment type="pathway">
    <text evidence="10">Porphyrin-containing compound metabolism; heme A biosynthesis; heme A from heme O: step 1/1.</text>
</comment>
<keyword evidence="3 12" id="KW-0812">Transmembrane</keyword>
<evidence type="ECO:0000256" key="1">
    <source>
        <dbReference type="ARBA" id="ARBA00001970"/>
    </source>
</evidence>
<dbReference type="PANTHER" id="PTHR23289">
    <property type="entry name" value="CYTOCHROME C OXIDASE ASSEMBLY PROTEIN COX15"/>
    <property type="match status" value="1"/>
</dbReference>
<evidence type="ECO:0000313" key="14">
    <source>
        <dbReference type="Proteomes" id="UP000070444"/>
    </source>
</evidence>
<name>A0A137P3D1_CONC2</name>
<comment type="subcellular location">
    <subcellularLocation>
        <location evidence="2">Membrane</location>
        <topology evidence="2">Multi-pass membrane protein</topology>
    </subcellularLocation>
</comment>
<evidence type="ECO:0000256" key="8">
    <source>
        <dbReference type="ARBA" id="ARBA00023133"/>
    </source>
</evidence>
<dbReference type="InterPro" id="IPR003780">
    <property type="entry name" value="COX15/CtaA_fam"/>
</dbReference>
<dbReference type="AlphaFoldDB" id="A0A137P3D1"/>
<evidence type="ECO:0000256" key="12">
    <source>
        <dbReference type="SAM" id="Phobius"/>
    </source>
</evidence>
<evidence type="ECO:0000256" key="9">
    <source>
        <dbReference type="ARBA" id="ARBA00023136"/>
    </source>
</evidence>
<keyword evidence="4" id="KW-0479">Metal-binding</keyword>
<evidence type="ECO:0000256" key="7">
    <source>
        <dbReference type="ARBA" id="ARBA00023004"/>
    </source>
</evidence>
<evidence type="ECO:0000256" key="3">
    <source>
        <dbReference type="ARBA" id="ARBA00022692"/>
    </source>
</evidence>
<sequence length="147" mass="16898">MISRLLNASLIRRLPSTFTNNNWLLGMGGLTFGIVVVGGLTRLTESGLSITEWNLIKGMKYPSSPSEWEVEFEKYRQSPEYHKLNHHMTVDEFKNIYFMEWFHRMWGRFIGLAFLGPLAYFWAKGKLAPSLKPKLLTLGGLIGFQVI</sequence>
<dbReference type="EMBL" id="KQ964531">
    <property type="protein sequence ID" value="KXN69530.1"/>
    <property type="molecule type" value="Genomic_DNA"/>
</dbReference>
<keyword evidence="6" id="KW-0560">Oxidoreductase</keyword>
<evidence type="ECO:0000256" key="5">
    <source>
        <dbReference type="ARBA" id="ARBA00022989"/>
    </source>
</evidence>
<dbReference type="GO" id="GO:0016653">
    <property type="term" value="F:oxidoreductase activity, acting on NAD(P)H, heme protein as acceptor"/>
    <property type="evidence" value="ECO:0007669"/>
    <property type="project" value="TreeGrafter"/>
</dbReference>
<gene>
    <name evidence="13" type="ORF">CONCODRAFT_94553</name>
</gene>
<keyword evidence="8" id="KW-0350">Heme biosynthesis</keyword>
<evidence type="ECO:0000256" key="11">
    <source>
        <dbReference type="ARBA" id="ARBA00048044"/>
    </source>
</evidence>
<organism evidence="13 14">
    <name type="scientific">Conidiobolus coronatus (strain ATCC 28846 / CBS 209.66 / NRRL 28638)</name>
    <name type="common">Delacroixia coronata</name>
    <dbReference type="NCBI Taxonomy" id="796925"/>
    <lineage>
        <taxon>Eukaryota</taxon>
        <taxon>Fungi</taxon>
        <taxon>Fungi incertae sedis</taxon>
        <taxon>Zoopagomycota</taxon>
        <taxon>Entomophthoromycotina</taxon>
        <taxon>Entomophthoromycetes</taxon>
        <taxon>Entomophthorales</taxon>
        <taxon>Ancylistaceae</taxon>
        <taxon>Conidiobolus</taxon>
    </lineage>
</organism>
<keyword evidence="5 12" id="KW-1133">Transmembrane helix</keyword>
<dbReference type="InterPro" id="IPR023754">
    <property type="entry name" value="HemeA_Synthase_type2"/>
</dbReference>
<dbReference type="GO" id="GO:0006784">
    <property type="term" value="P:heme A biosynthetic process"/>
    <property type="evidence" value="ECO:0007669"/>
    <property type="project" value="InterPro"/>
</dbReference>
<feature type="transmembrane region" description="Helical" evidence="12">
    <location>
        <begin position="21"/>
        <end position="40"/>
    </location>
</feature>
<dbReference type="OrthoDB" id="1726137at2759"/>
<protein>
    <submittedName>
        <fullName evidence="13">Cytochrome oxidase assembly</fullName>
    </submittedName>
</protein>
<evidence type="ECO:0000256" key="4">
    <source>
        <dbReference type="ARBA" id="ARBA00022723"/>
    </source>
</evidence>
<accession>A0A137P3D1</accession>
<proteinExistence type="predicted"/>
<dbReference type="GO" id="GO:0046872">
    <property type="term" value="F:metal ion binding"/>
    <property type="evidence" value="ECO:0007669"/>
    <property type="project" value="UniProtKB-KW"/>
</dbReference>
<dbReference type="STRING" id="796925.A0A137P3D1"/>
<comment type="catalytic activity">
    <reaction evidence="11">
        <text>Fe(II)-heme o + 2 A + H2O = Fe(II)-heme a + 2 AH2</text>
        <dbReference type="Rhea" id="RHEA:63388"/>
        <dbReference type="ChEBI" id="CHEBI:13193"/>
        <dbReference type="ChEBI" id="CHEBI:15377"/>
        <dbReference type="ChEBI" id="CHEBI:17499"/>
        <dbReference type="ChEBI" id="CHEBI:60530"/>
        <dbReference type="ChEBI" id="CHEBI:61715"/>
        <dbReference type="EC" id="1.17.99.9"/>
    </reaction>
    <physiologicalReaction direction="left-to-right" evidence="11">
        <dbReference type="Rhea" id="RHEA:63389"/>
    </physiologicalReaction>
</comment>
<dbReference type="PANTHER" id="PTHR23289:SF2">
    <property type="entry name" value="CYTOCHROME C OXIDASE ASSEMBLY PROTEIN COX15 HOMOLOG"/>
    <property type="match status" value="1"/>
</dbReference>
<evidence type="ECO:0000256" key="10">
    <source>
        <dbReference type="ARBA" id="ARBA00044501"/>
    </source>
</evidence>
<evidence type="ECO:0000313" key="13">
    <source>
        <dbReference type="EMBL" id="KXN69530.1"/>
    </source>
</evidence>
<dbReference type="Proteomes" id="UP000070444">
    <property type="component" value="Unassembled WGS sequence"/>
</dbReference>